<dbReference type="GO" id="GO:0006357">
    <property type="term" value="P:regulation of transcription by RNA polymerase II"/>
    <property type="evidence" value="ECO:0007669"/>
    <property type="project" value="InterPro"/>
</dbReference>
<evidence type="ECO:0000256" key="5">
    <source>
        <dbReference type="ARBA" id="ARBA00023159"/>
    </source>
</evidence>
<feature type="region of interest" description="Disordered" evidence="10">
    <location>
        <begin position="1003"/>
        <end position="1025"/>
    </location>
</feature>
<dbReference type="GO" id="GO:0016592">
    <property type="term" value="C:mediator complex"/>
    <property type="evidence" value="ECO:0007669"/>
    <property type="project" value="InterPro"/>
</dbReference>
<dbReference type="Proteomes" id="UP000799772">
    <property type="component" value="Unassembled WGS sequence"/>
</dbReference>
<accession>A0A9P4M7S2</accession>
<proteinExistence type="inferred from homology"/>
<evidence type="ECO:0000256" key="4">
    <source>
        <dbReference type="ARBA" id="ARBA00023015"/>
    </source>
</evidence>
<comment type="function">
    <text evidence="9">Component of the Mediator complex, a coactivator involved in the regulated transcription of nearly all RNA polymerase II-dependent genes. Mediator functions as a bridge to convey information from gene-specific regulatory proteins to the basal RNA polymerase II transcription machinery. Mediator is recruited to promoters by direct interactions with regulatory proteins and serves as a scaffold for the assembly of a functional preinitiation complex with RNA polymerase II and the general transcription factors.</text>
</comment>
<dbReference type="AlphaFoldDB" id="A0A9P4M7S2"/>
<keyword evidence="6 9" id="KW-0804">Transcription</keyword>
<evidence type="ECO:0000313" key="11">
    <source>
        <dbReference type="EMBL" id="KAF2100783.1"/>
    </source>
</evidence>
<comment type="subcellular location">
    <subcellularLocation>
        <location evidence="1 9">Nucleus</location>
    </subcellularLocation>
</comment>
<dbReference type="EMBL" id="ML978124">
    <property type="protein sequence ID" value="KAF2100783.1"/>
    <property type="molecule type" value="Genomic_DNA"/>
</dbReference>
<feature type="compositionally biased region" description="Low complexity" evidence="10">
    <location>
        <begin position="1008"/>
        <end position="1022"/>
    </location>
</feature>
<gene>
    <name evidence="9" type="primary">MED5</name>
    <name evidence="11" type="ORF">NA57DRAFT_36520</name>
</gene>
<evidence type="ECO:0000256" key="8">
    <source>
        <dbReference type="ARBA" id="ARBA00031256"/>
    </source>
</evidence>
<comment type="similarity">
    <text evidence="2 9">Belongs to the Mediator complex subunit 5 family.</text>
</comment>
<dbReference type="OrthoDB" id="5322661at2759"/>
<sequence>MDQNLRTWDILFKQSFERRLPGDKFSKFINQLHDRSPAPGARLAAIFFDRVSATTVPGDPRIAIYIDSLLESLLVDVSDVLKAMFLRSCARNQLAAQQHGTPKTKGRSLNSPQLESNILNQLSRLLVTGPRPKTPTEARSCLQTLVEWTAAVVTINSNESMMQAMGAEVEQHKQLESAIVRESIGQFWLAALENVKFSGLVDVGLGKNARTQISRALTAFVPLWAQLSPQSAARLESVQKNLGIIEEKSASKGSQGDGLDVAAALQIDAVMDLPEIRTRAHLYVFVSALSVSRPLTDESLILNYLNYLTAIYKANVQTLTVDLIVASFDALSGAFNRGESKFVMFTLRSFLINKIPTLIPMLASSTFEGLNTEYCITEALTHIDQAAFPTFSESFLDSSNPLSDVRQDFVFACIRHSLLPSNSTDRLLGDALMDQPPAAGSRYIKENLVGQCRSNLDLVEGYIDELEKIDGNAGAIVLAVTEMLRSLCAAKATMSLKTICNALSRKPQCLGVMLQFTSPSSILQPLCNLLDGWHYEEDQGEYQPVYEEFAAILLLVLAFINRFSLESHDIGILPSSFVAQLLVKGHISRNLDELSEDERKYLDGWILGLFNPEGISDEVMSACRPQEFYMLCPTICAQAVYACAAEVLDIKTLKSGLEYLSLPFLLPSLIGPLTWLCNHAWSHQNSDVPIVLQVFQKLVRPPSSSASDTAQAMHSTIMSIMQPKLSAVLQLIEKRDPSTHAPVESLHQTLKPFRDFHVGRVFGGKEGVPENILVGGNVEKAVRATVQGLTAWSANSSSSLAVGNVGGVNIAQPPPATYSPRVMQLASRFLTPFDLIATVIDEVKIQTEANQGHIALDVAVALICAPTANNSPVPVSWSASPLPMPPQSRSRLNLCDALKVAFEDAPSTIKKDAITAETVIRLHRRVEALCTSVSMGGDGVPGVDLAAANVDAANQMQMALDVGSAVDSMSGLLGDASGQAAQSGAGDLFDAAGMDLSDPSGVGGMDLSGAAGTSQQGAAAGQAGAGGGGSLGMEGVMPSGDDDMFADLDLGGDFTFE</sequence>
<protein>
    <recommendedName>
        <fullName evidence="3 9">Mediator of RNA polymerase II transcription subunit 5</fullName>
    </recommendedName>
    <alternativeName>
        <fullName evidence="8 9">Mediator complex subunit 5</fullName>
    </alternativeName>
</protein>
<keyword evidence="4 9" id="KW-0805">Transcription regulation</keyword>
<name>A0A9P4M7S2_9PEZI</name>
<dbReference type="PANTHER" id="PTHR35784:SF1">
    <property type="entry name" value="MEDIATOR OF RNA POLYMERASE II TRANSCRIPTION SUBUNIT 5"/>
    <property type="match status" value="1"/>
</dbReference>
<evidence type="ECO:0000256" key="6">
    <source>
        <dbReference type="ARBA" id="ARBA00023163"/>
    </source>
</evidence>
<keyword evidence="7 9" id="KW-0539">Nucleus</keyword>
<reference evidence="11" key="1">
    <citation type="journal article" date="2020" name="Stud. Mycol.">
        <title>101 Dothideomycetes genomes: a test case for predicting lifestyles and emergence of pathogens.</title>
        <authorList>
            <person name="Haridas S."/>
            <person name="Albert R."/>
            <person name="Binder M."/>
            <person name="Bloem J."/>
            <person name="Labutti K."/>
            <person name="Salamov A."/>
            <person name="Andreopoulos B."/>
            <person name="Baker S."/>
            <person name="Barry K."/>
            <person name="Bills G."/>
            <person name="Bluhm B."/>
            <person name="Cannon C."/>
            <person name="Castanera R."/>
            <person name="Culley D."/>
            <person name="Daum C."/>
            <person name="Ezra D."/>
            <person name="Gonzalez J."/>
            <person name="Henrissat B."/>
            <person name="Kuo A."/>
            <person name="Liang C."/>
            <person name="Lipzen A."/>
            <person name="Lutzoni F."/>
            <person name="Magnuson J."/>
            <person name="Mondo S."/>
            <person name="Nolan M."/>
            <person name="Ohm R."/>
            <person name="Pangilinan J."/>
            <person name="Park H.-J."/>
            <person name="Ramirez L."/>
            <person name="Alfaro M."/>
            <person name="Sun H."/>
            <person name="Tritt A."/>
            <person name="Yoshinaga Y."/>
            <person name="Zwiers L.-H."/>
            <person name="Turgeon B."/>
            <person name="Goodwin S."/>
            <person name="Spatafora J."/>
            <person name="Crous P."/>
            <person name="Grigoriev I."/>
        </authorList>
    </citation>
    <scope>NUCLEOTIDE SEQUENCE</scope>
    <source>
        <strain evidence="11">CBS 133067</strain>
    </source>
</reference>
<evidence type="ECO:0000256" key="1">
    <source>
        <dbReference type="ARBA" id="ARBA00004123"/>
    </source>
</evidence>
<organism evidence="11 12">
    <name type="scientific">Rhizodiscina lignyota</name>
    <dbReference type="NCBI Taxonomy" id="1504668"/>
    <lineage>
        <taxon>Eukaryota</taxon>
        <taxon>Fungi</taxon>
        <taxon>Dikarya</taxon>
        <taxon>Ascomycota</taxon>
        <taxon>Pezizomycotina</taxon>
        <taxon>Dothideomycetes</taxon>
        <taxon>Pleosporomycetidae</taxon>
        <taxon>Aulographales</taxon>
        <taxon>Rhizodiscinaceae</taxon>
        <taxon>Rhizodiscina</taxon>
    </lineage>
</organism>
<evidence type="ECO:0000256" key="7">
    <source>
        <dbReference type="ARBA" id="ARBA00023242"/>
    </source>
</evidence>
<keyword evidence="12" id="KW-1185">Reference proteome</keyword>
<evidence type="ECO:0000256" key="2">
    <source>
        <dbReference type="ARBA" id="ARBA00008782"/>
    </source>
</evidence>
<comment type="subunit">
    <text evidence="9">Component of the Mediator complex.</text>
</comment>
<dbReference type="PANTHER" id="PTHR35784">
    <property type="entry name" value="MEDIATOR OF RNA POLYMERASE II TRANSCRIPTION SUBUNIT 5"/>
    <property type="match status" value="1"/>
</dbReference>
<comment type="caution">
    <text evidence="11">The sequence shown here is derived from an EMBL/GenBank/DDBJ whole genome shotgun (WGS) entry which is preliminary data.</text>
</comment>
<evidence type="ECO:0000256" key="3">
    <source>
        <dbReference type="ARBA" id="ARBA00020628"/>
    </source>
</evidence>
<keyword evidence="5 9" id="KW-0010">Activator</keyword>
<evidence type="ECO:0000256" key="10">
    <source>
        <dbReference type="SAM" id="MobiDB-lite"/>
    </source>
</evidence>
<dbReference type="GO" id="GO:0003712">
    <property type="term" value="F:transcription coregulator activity"/>
    <property type="evidence" value="ECO:0007669"/>
    <property type="project" value="InterPro"/>
</dbReference>
<dbReference type="Pfam" id="PF08689">
    <property type="entry name" value="Med5"/>
    <property type="match status" value="1"/>
</dbReference>
<evidence type="ECO:0000256" key="9">
    <source>
        <dbReference type="RuleBase" id="RU364142"/>
    </source>
</evidence>
<dbReference type="InterPro" id="IPR014801">
    <property type="entry name" value="Mediator_Med5_fun"/>
</dbReference>
<evidence type="ECO:0000313" key="12">
    <source>
        <dbReference type="Proteomes" id="UP000799772"/>
    </source>
</evidence>